<dbReference type="InterPro" id="IPR000537">
    <property type="entry name" value="UbiA_prenyltransferase"/>
</dbReference>
<feature type="transmembrane region" description="Helical" evidence="8">
    <location>
        <begin position="62"/>
        <end position="81"/>
    </location>
</feature>
<comment type="caution">
    <text evidence="10">The sequence shown here is derived from an EMBL/GenBank/DDBJ whole genome shotgun (WGS) entry which is preliminary data.</text>
</comment>
<keyword evidence="4 8" id="KW-0808">Transferase</keyword>
<feature type="transmembrane region" description="Helical" evidence="8">
    <location>
        <begin position="6"/>
        <end position="27"/>
    </location>
</feature>
<keyword evidence="11" id="KW-1185">Reference proteome</keyword>
<dbReference type="AlphaFoldDB" id="A0A261EWB2"/>
<dbReference type="GO" id="GO:0046428">
    <property type="term" value="F:1,4-dihydroxy-2-naphthoate polyprenyltransferase activity"/>
    <property type="evidence" value="ECO:0007669"/>
    <property type="project" value="UniProtKB-UniRule"/>
</dbReference>
<dbReference type="PIRSF" id="PIRSF005355">
    <property type="entry name" value="UBIAD1"/>
    <property type="match status" value="1"/>
</dbReference>
<feature type="transmembrane region" description="Helical" evidence="8">
    <location>
        <begin position="269"/>
        <end position="289"/>
    </location>
</feature>
<dbReference type="CDD" id="cd13962">
    <property type="entry name" value="PT_UbiA_UBIAD1"/>
    <property type="match status" value="1"/>
</dbReference>
<feature type="transmembrane region" description="Helical" evidence="8">
    <location>
        <begin position="193"/>
        <end position="214"/>
    </location>
</feature>
<dbReference type="PANTHER" id="PTHR13929">
    <property type="entry name" value="1,4-DIHYDROXY-2-NAPHTHOATE OCTAPRENYLTRANSFERASE"/>
    <property type="match status" value="1"/>
</dbReference>
<comment type="pathway">
    <text evidence="8">Quinol/quinone metabolism; menaquinone biosynthesis; menaquinol from 1,4-dihydroxy-2-naphthoate: step 1/2.</text>
</comment>
<keyword evidence="5 8" id="KW-0812">Transmembrane</keyword>
<evidence type="ECO:0000256" key="2">
    <source>
        <dbReference type="ARBA" id="ARBA00022428"/>
    </source>
</evidence>
<protein>
    <recommendedName>
        <fullName evidence="8 9">1,4-dihydroxy-2-naphthoate octaprenyltransferase</fullName>
        <shortName evidence="8">DHNA-octaprenyltransferase</shortName>
        <ecNumber evidence="8 9">2.5.1.74</ecNumber>
    </recommendedName>
</protein>
<accession>A0A261EWB2</accession>
<dbReference type="NCBIfam" id="TIGR00751">
    <property type="entry name" value="menA"/>
    <property type="match status" value="1"/>
</dbReference>
<evidence type="ECO:0000256" key="8">
    <source>
        <dbReference type="HAMAP-Rule" id="MF_01937"/>
    </source>
</evidence>
<gene>
    <name evidence="8" type="primary">menA</name>
    <name evidence="10" type="ORF">PSSU_1064</name>
</gene>
<dbReference type="EC" id="2.5.1.74" evidence="8 9"/>
<evidence type="ECO:0000256" key="4">
    <source>
        <dbReference type="ARBA" id="ARBA00022679"/>
    </source>
</evidence>
<dbReference type="GO" id="GO:0009234">
    <property type="term" value="P:menaquinone biosynthetic process"/>
    <property type="evidence" value="ECO:0007669"/>
    <property type="project" value="UniProtKB-UniRule"/>
</dbReference>
<dbReference type="PANTHER" id="PTHR13929:SF0">
    <property type="entry name" value="UBIA PRENYLTRANSFERASE DOMAIN-CONTAINING PROTEIN 1"/>
    <property type="match status" value="1"/>
</dbReference>
<dbReference type="Pfam" id="PF01040">
    <property type="entry name" value="UbiA"/>
    <property type="match status" value="1"/>
</dbReference>
<dbReference type="InterPro" id="IPR026046">
    <property type="entry name" value="UBIAD1"/>
</dbReference>
<dbReference type="GO" id="GO:0042371">
    <property type="term" value="P:vitamin K biosynthetic process"/>
    <property type="evidence" value="ECO:0007669"/>
    <property type="project" value="TreeGrafter"/>
</dbReference>
<feature type="transmembrane region" description="Helical" evidence="8">
    <location>
        <begin position="145"/>
        <end position="163"/>
    </location>
</feature>
<feature type="transmembrane region" description="Helical" evidence="8">
    <location>
        <begin position="336"/>
        <end position="358"/>
    </location>
</feature>
<keyword evidence="6 8" id="KW-1133">Transmembrane helix</keyword>
<evidence type="ECO:0000256" key="6">
    <source>
        <dbReference type="ARBA" id="ARBA00022989"/>
    </source>
</evidence>
<keyword evidence="7 8" id="KW-0472">Membrane</keyword>
<evidence type="ECO:0000256" key="1">
    <source>
        <dbReference type="ARBA" id="ARBA00004141"/>
    </source>
</evidence>
<evidence type="ECO:0000313" key="11">
    <source>
        <dbReference type="Proteomes" id="UP000216454"/>
    </source>
</evidence>
<comment type="subcellular location">
    <subcellularLocation>
        <location evidence="8">Cell membrane</location>
        <topology evidence="8">Multi-pass membrane protein</topology>
    </subcellularLocation>
    <subcellularLocation>
        <location evidence="1">Membrane</location>
        <topology evidence="1">Multi-pass membrane protein</topology>
    </subcellularLocation>
</comment>
<dbReference type="UniPathway" id="UPA00079">
    <property type="reaction ID" value="UER00168"/>
</dbReference>
<dbReference type="GO" id="GO:0005886">
    <property type="term" value="C:plasma membrane"/>
    <property type="evidence" value="ECO:0007669"/>
    <property type="project" value="UniProtKB-SubCell"/>
</dbReference>
<organism evidence="10 11">
    <name type="scientific">Pseudoscardovia suis</name>
    <dbReference type="NCBI Taxonomy" id="987063"/>
    <lineage>
        <taxon>Bacteria</taxon>
        <taxon>Bacillati</taxon>
        <taxon>Actinomycetota</taxon>
        <taxon>Actinomycetes</taxon>
        <taxon>Bifidobacteriales</taxon>
        <taxon>Bifidobacteriaceae</taxon>
        <taxon>Pseudoscardovia</taxon>
    </lineage>
</organism>
<evidence type="ECO:0000313" key="10">
    <source>
        <dbReference type="EMBL" id="OZG51127.1"/>
    </source>
</evidence>
<reference evidence="10 11" key="1">
    <citation type="journal article" date="2017" name="BMC Genomics">
        <title>Comparative genomic and phylogenomic analyses of the Bifidobacteriaceae family.</title>
        <authorList>
            <person name="Lugli G.A."/>
            <person name="Milani C."/>
            <person name="Turroni F."/>
            <person name="Duranti S."/>
            <person name="Mancabelli L."/>
            <person name="Mangifesta M."/>
            <person name="Ferrario C."/>
            <person name="Modesto M."/>
            <person name="Mattarelli P."/>
            <person name="Jiri K."/>
            <person name="van Sinderen D."/>
            <person name="Ventura M."/>
        </authorList>
    </citation>
    <scope>NUCLEOTIDE SEQUENCE [LARGE SCALE GENOMIC DNA]</scope>
    <source>
        <strain evidence="10 11">DSM 24744</strain>
    </source>
</reference>
<comment type="function">
    <text evidence="8">Conversion of 1,4-dihydroxy-2-naphthoate (DHNA) to demethylmenaquinone (DMK).</text>
</comment>
<feature type="transmembrane region" description="Helical" evidence="8">
    <location>
        <begin position="296"/>
        <end position="316"/>
    </location>
</feature>
<evidence type="ECO:0000256" key="3">
    <source>
        <dbReference type="ARBA" id="ARBA00022475"/>
    </source>
</evidence>
<feature type="transmembrane region" description="Helical" evidence="8">
    <location>
        <begin position="170"/>
        <end position="187"/>
    </location>
</feature>
<comment type="similarity">
    <text evidence="8">Belongs to the MenA family. Type 1 subfamily.</text>
</comment>
<evidence type="ECO:0000256" key="5">
    <source>
        <dbReference type="ARBA" id="ARBA00022692"/>
    </source>
</evidence>
<evidence type="ECO:0000256" key="7">
    <source>
        <dbReference type="ARBA" id="ARBA00023136"/>
    </source>
</evidence>
<evidence type="ECO:0000256" key="9">
    <source>
        <dbReference type="NCBIfam" id="TIGR00751"/>
    </source>
</evidence>
<comment type="catalytic activity">
    <reaction evidence="8">
        <text>an all-trans-polyprenyl diphosphate + 1,4-dihydroxy-2-naphthoate + H(+) = a 2-demethylmenaquinol + CO2 + diphosphate</text>
        <dbReference type="Rhea" id="RHEA:26478"/>
        <dbReference type="Rhea" id="RHEA-COMP:9563"/>
        <dbReference type="Rhea" id="RHEA-COMP:9564"/>
        <dbReference type="ChEBI" id="CHEBI:11173"/>
        <dbReference type="ChEBI" id="CHEBI:15378"/>
        <dbReference type="ChEBI" id="CHEBI:16526"/>
        <dbReference type="ChEBI" id="CHEBI:33019"/>
        <dbReference type="ChEBI" id="CHEBI:55437"/>
        <dbReference type="ChEBI" id="CHEBI:58914"/>
        <dbReference type="EC" id="2.5.1.74"/>
    </reaction>
</comment>
<keyword evidence="3 8" id="KW-1003">Cell membrane</keyword>
<proteinExistence type="inferred from homology"/>
<feature type="transmembrane region" description="Helical" evidence="8">
    <location>
        <begin position="226"/>
        <end position="244"/>
    </location>
</feature>
<dbReference type="HAMAP" id="MF_01937">
    <property type="entry name" value="MenA_1"/>
    <property type="match status" value="1"/>
</dbReference>
<name>A0A261EWB2_9BIFI</name>
<sequence length="359" mass="37600">MKILQGIRPLTLPLSITPVLIGGFAALESIRSSHIRFVKALCVSGDMACRHTHYVHEKLSPFFFLMWALCLVVALFLQIAANFANDYSDGMRGVDASRADGAQAAPDDGALGHHDHDIHLAPSSASQSASGPSRLVASGTDPMRVLMASIVSAVLACDAGLAIVMLTRQWWLIAVGALCLLAGWFYVGGKHPYGYRGLGGAAVFVFFGLVATLGTEYVLVSRITAMGVYGAVSAGASACVVLGVNNMRDLRSDAAAGKRTLTVILGRRAASALMLGELLVSMVALCAAVMILKSPLGICGALLAFSIAVVCVNDAWNCGAPDVSDDELASVVDFRAMFHHAIGFSVALTIGYALCITIL</sequence>
<dbReference type="Proteomes" id="UP000216454">
    <property type="component" value="Unassembled WGS sequence"/>
</dbReference>
<dbReference type="EMBL" id="MWWQ01000009">
    <property type="protein sequence ID" value="OZG51127.1"/>
    <property type="molecule type" value="Genomic_DNA"/>
</dbReference>
<keyword evidence="2 8" id="KW-0474">Menaquinone biosynthesis</keyword>
<dbReference type="InterPro" id="IPR004657">
    <property type="entry name" value="MenA"/>
</dbReference>